<name>A0A5N0T9P8_9GAMM</name>
<evidence type="ECO:0000256" key="6">
    <source>
        <dbReference type="ARBA" id="ARBA00023014"/>
    </source>
</evidence>
<keyword evidence="4" id="KW-0560">Oxidoreductase</keyword>
<dbReference type="InterPro" id="IPR015879">
    <property type="entry name" value="Ring_hydroxy_dOase_asu_C_dom"/>
</dbReference>
<dbReference type="GO" id="GO:0051537">
    <property type="term" value="F:2 iron, 2 sulfur cluster binding"/>
    <property type="evidence" value="ECO:0007669"/>
    <property type="project" value="UniProtKB-KW"/>
</dbReference>
<comment type="cofactor">
    <cofactor evidence="1">
        <name>Fe cation</name>
        <dbReference type="ChEBI" id="CHEBI:24875"/>
    </cofactor>
</comment>
<dbReference type="Pfam" id="PF00848">
    <property type="entry name" value="Ring_hydroxyl_A"/>
    <property type="match status" value="1"/>
</dbReference>
<evidence type="ECO:0000313" key="8">
    <source>
        <dbReference type="EMBL" id="KAA9130536.1"/>
    </source>
</evidence>
<evidence type="ECO:0000313" key="9">
    <source>
        <dbReference type="Proteomes" id="UP000325372"/>
    </source>
</evidence>
<evidence type="ECO:0000256" key="4">
    <source>
        <dbReference type="ARBA" id="ARBA00023002"/>
    </source>
</evidence>
<keyword evidence="8" id="KW-0223">Dioxygenase</keyword>
<evidence type="ECO:0000256" key="3">
    <source>
        <dbReference type="ARBA" id="ARBA00022723"/>
    </source>
</evidence>
<reference evidence="8 9" key="1">
    <citation type="submission" date="2019-09" db="EMBL/GenBank/DDBJ databases">
        <title>Wenzhouxiangella sp. Genome sequencing and assembly.</title>
        <authorList>
            <person name="Zhang R."/>
        </authorList>
    </citation>
    <scope>NUCLEOTIDE SEQUENCE [LARGE SCALE GENOMIC DNA]</scope>
    <source>
        <strain evidence="8 9">W260</strain>
    </source>
</reference>
<evidence type="ECO:0000256" key="5">
    <source>
        <dbReference type="ARBA" id="ARBA00023004"/>
    </source>
</evidence>
<dbReference type="GO" id="GO:0005506">
    <property type="term" value="F:iron ion binding"/>
    <property type="evidence" value="ECO:0007669"/>
    <property type="project" value="InterPro"/>
</dbReference>
<dbReference type="Pfam" id="PF00355">
    <property type="entry name" value="Rieske"/>
    <property type="match status" value="1"/>
</dbReference>
<keyword evidence="3" id="KW-0479">Metal-binding</keyword>
<evidence type="ECO:0000259" key="7">
    <source>
        <dbReference type="PROSITE" id="PS51296"/>
    </source>
</evidence>
<dbReference type="SUPFAM" id="SSF55961">
    <property type="entry name" value="Bet v1-like"/>
    <property type="match status" value="1"/>
</dbReference>
<sequence>MSTPEGHPVCVETPLMNDSDLRRLVDAQPPMRALDRAFYAEPAIYARELEQLFMRSWLYAGHVSEIPAPGDWFLYELDTESVIIVRGRDGGINALLNVCRHRGSRICVKPRGSSKRLTCLYHGWTYDLEGRLRAAAHMGDDFDKDGIALKRVACQVVAGMIFINFAEEPSDLAAATRELNDCLAPYRLDQAKVAHRQAWSMAANWKLAVENYCECYHCAPAHPEYSRGHALADPEERYGPLYEQVMARAPQCGLRNPQIELKFADAPGFGADVVYTHYPMWKGHVTGSEDGRPVAPLLGDISDYYGGCADLQIGPVTFGLAYCDYVVIYAFRPVSHQRSVCDITWLVRGDAVEGQDYDLAQLTWLWDVTTEADKRIIERNAEGVNSRFYEPGPLSKMEKYGWDFLSWYLATVRPA</sequence>
<organism evidence="8 9">
    <name type="scientific">Marinihelvus fidelis</name>
    <dbReference type="NCBI Taxonomy" id="2613842"/>
    <lineage>
        <taxon>Bacteria</taxon>
        <taxon>Pseudomonadati</taxon>
        <taxon>Pseudomonadota</taxon>
        <taxon>Gammaproteobacteria</taxon>
        <taxon>Chromatiales</taxon>
        <taxon>Wenzhouxiangellaceae</taxon>
        <taxon>Marinihelvus</taxon>
    </lineage>
</organism>
<proteinExistence type="predicted"/>
<dbReference type="InterPro" id="IPR017941">
    <property type="entry name" value="Rieske_2Fe-2S"/>
</dbReference>
<gene>
    <name evidence="8" type="ORF">F3N42_12660</name>
</gene>
<dbReference type="SUPFAM" id="SSF50022">
    <property type="entry name" value="ISP domain"/>
    <property type="match status" value="1"/>
</dbReference>
<evidence type="ECO:0000256" key="2">
    <source>
        <dbReference type="ARBA" id="ARBA00022714"/>
    </source>
</evidence>
<dbReference type="Gene3D" id="2.102.10.10">
    <property type="entry name" value="Rieske [2Fe-2S] iron-sulphur domain"/>
    <property type="match status" value="1"/>
</dbReference>
<dbReference type="Proteomes" id="UP000325372">
    <property type="component" value="Unassembled WGS sequence"/>
</dbReference>
<dbReference type="InterPro" id="IPR036922">
    <property type="entry name" value="Rieske_2Fe-2S_sf"/>
</dbReference>
<dbReference type="GO" id="GO:0051213">
    <property type="term" value="F:dioxygenase activity"/>
    <property type="evidence" value="ECO:0007669"/>
    <property type="project" value="UniProtKB-KW"/>
</dbReference>
<dbReference type="Gene3D" id="3.90.380.10">
    <property type="entry name" value="Naphthalene 1,2-dioxygenase Alpha Subunit, Chain A, domain 1"/>
    <property type="match status" value="1"/>
</dbReference>
<dbReference type="AlphaFoldDB" id="A0A5N0T9P8"/>
<dbReference type="InterPro" id="IPR001663">
    <property type="entry name" value="Rng_hydr_dOase-A"/>
</dbReference>
<keyword evidence="6" id="KW-0411">Iron-sulfur</keyword>
<protein>
    <submittedName>
        <fullName evidence="8">Aromatic ring-hydroxylating dioxygenase subunit alpha</fullName>
    </submittedName>
</protein>
<dbReference type="PROSITE" id="PS51296">
    <property type="entry name" value="RIESKE"/>
    <property type="match status" value="1"/>
</dbReference>
<feature type="domain" description="Rieske" evidence="7">
    <location>
        <begin position="58"/>
        <end position="163"/>
    </location>
</feature>
<evidence type="ECO:0000256" key="1">
    <source>
        <dbReference type="ARBA" id="ARBA00001962"/>
    </source>
</evidence>
<dbReference type="PANTHER" id="PTHR43756:SF5">
    <property type="entry name" value="CHOLINE MONOOXYGENASE, CHLOROPLASTIC"/>
    <property type="match status" value="1"/>
</dbReference>
<comment type="caution">
    <text evidence="8">The sequence shown here is derived from an EMBL/GenBank/DDBJ whole genome shotgun (WGS) entry which is preliminary data.</text>
</comment>
<dbReference type="CDD" id="cd03469">
    <property type="entry name" value="Rieske_RO_Alpha_N"/>
    <property type="match status" value="1"/>
</dbReference>
<dbReference type="PRINTS" id="PR00090">
    <property type="entry name" value="RNGDIOXGNASE"/>
</dbReference>
<dbReference type="PANTHER" id="PTHR43756">
    <property type="entry name" value="CHOLINE MONOOXYGENASE, CHLOROPLASTIC"/>
    <property type="match status" value="1"/>
</dbReference>
<dbReference type="EMBL" id="VYXP01000007">
    <property type="protein sequence ID" value="KAA9130536.1"/>
    <property type="molecule type" value="Genomic_DNA"/>
</dbReference>
<keyword evidence="5" id="KW-0408">Iron</keyword>
<keyword evidence="2" id="KW-0001">2Fe-2S</keyword>
<keyword evidence="9" id="KW-1185">Reference proteome</keyword>
<accession>A0A5N0T9P8</accession>